<dbReference type="RefSeq" id="WP_098468095.1">
    <property type="nucleotide sequence ID" value="NZ_PDJD01000001.1"/>
</dbReference>
<keyword evidence="3 5" id="KW-1133">Transmembrane helix</keyword>
<proteinExistence type="predicted"/>
<evidence type="ECO:0000256" key="5">
    <source>
        <dbReference type="SAM" id="Phobius"/>
    </source>
</evidence>
<name>A0A2A9CWS0_9MICO</name>
<gene>
    <name evidence="7" type="ORF">ATL40_0427</name>
</gene>
<evidence type="ECO:0000313" key="7">
    <source>
        <dbReference type="EMBL" id="PFG18877.1"/>
    </source>
</evidence>
<dbReference type="InterPro" id="IPR049453">
    <property type="entry name" value="Memb_transporter_dom"/>
</dbReference>
<reference evidence="7 8" key="1">
    <citation type="submission" date="2017-10" db="EMBL/GenBank/DDBJ databases">
        <title>Sequencing the genomes of 1000 actinobacteria strains.</title>
        <authorList>
            <person name="Klenk H.-P."/>
        </authorList>
    </citation>
    <scope>NUCLEOTIDE SEQUENCE [LARGE SCALE GENOMIC DNA]</scope>
    <source>
        <strain evidence="7 8">DSM 21801</strain>
    </source>
</reference>
<dbReference type="OrthoDB" id="5198202at2"/>
<feature type="transmembrane region" description="Helical" evidence="5">
    <location>
        <begin position="106"/>
        <end position="122"/>
    </location>
</feature>
<feature type="transmembrane region" description="Helical" evidence="5">
    <location>
        <begin position="152"/>
        <end position="172"/>
    </location>
</feature>
<feature type="transmembrane region" description="Helical" evidence="5">
    <location>
        <begin position="127"/>
        <end position="146"/>
    </location>
</feature>
<organism evidence="7 8">
    <name type="scientific">Serinibacter salmoneus</name>
    <dbReference type="NCBI Taxonomy" id="556530"/>
    <lineage>
        <taxon>Bacteria</taxon>
        <taxon>Bacillati</taxon>
        <taxon>Actinomycetota</taxon>
        <taxon>Actinomycetes</taxon>
        <taxon>Micrococcales</taxon>
        <taxon>Beutenbergiaceae</taxon>
        <taxon>Serinibacter</taxon>
    </lineage>
</organism>
<dbReference type="AlphaFoldDB" id="A0A2A9CWS0"/>
<evidence type="ECO:0000313" key="8">
    <source>
        <dbReference type="Proteomes" id="UP000224915"/>
    </source>
</evidence>
<dbReference type="Pfam" id="PF13515">
    <property type="entry name" value="FUSC_2"/>
    <property type="match status" value="1"/>
</dbReference>
<evidence type="ECO:0000256" key="1">
    <source>
        <dbReference type="ARBA" id="ARBA00004141"/>
    </source>
</evidence>
<evidence type="ECO:0000256" key="4">
    <source>
        <dbReference type="ARBA" id="ARBA00023136"/>
    </source>
</evidence>
<keyword evidence="8" id="KW-1185">Reference proteome</keyword>
<sequence length="368" mass="39350">MTSAREDTRWQAFWRERGIGARLGYARVASALGPIAWVSLAAGVAYAVAGAMLGHAYPFFAAVAAFSALGFSPDVHPRRVGEVAIGITLGVGMGELVQYHFSSGPIQIGVVVFVAAVIARFLDPSPVLTTQSVVQAIVVLGLPAVAATGGPVGRWTDALVGGAVALVFSIFIPKDPRKRPRSLARSTIAELGEVLTSLGAALRVPEEAEVLDALARARATGRQLATWEQADEAARSTVRLSPAWRRFLPELTRLTAACEFTDRAIRSTRVLARRQVVLAREGWRDEELAGLVEELAIATRRLAAHIGAGREGVQVRGDLQAIAVRLRTSGERDPVRHTVLSLLRSVVFDLLRAAGADEAEATRAFTRT</sequence>
<protein>
    <submittedName>
        <fullName evidence="7">Uncharacterized membrane protein YgaE (UPF0421/DUF939 family)</fullName>
    </submittedName>
</protein>
<dbReference type="GO" id="GO:0016020">
    <property type="term" value="C:membrane"/>
    <property type="evidence" value="ECO:0007669"/>
    <property type="project" value="UniProtKB-SubCell"/>
</dbReference>
<dbReference type="EMBL" id="PDJD01000001">
    <property type="protein sequence ID" value="PFG18877.1"/>
    <property type="molecule type" value="Genomic_DNA"/>
</dbReference>
<accession>A0A2A9CWS0</accession>
<evidence type="ECO:0000256" key="3">
    <source>
        <dbReference type="ARBA" id="ARBA00022989"/>
    </source>
</evidence>
<dbReference type="Proteomes" id="UP000224915">
    <property type="component" value="Unassembled WGS sequence"/>
</dbReference>
<feature type="domain" description="Integral membrane bound transporter" evidence="6">
    <location>
        <begin position="47"/>
        <end position="168"/>
    </location>
</feature>
<feature type="transmembrane region" description="Helical" evidence="5">
    <location>
        <begin position="25"/>
        <end position="49"/>
    </location>
</feature>
<evidence type="ECO:0000256" key="2">
    <source>
        <dbReference type="ARBA" id="ARBA00022692"/>
    </source>
</evidence>
<comment type="subcellular location">
    <subcellularLocation>
        <location evidence="1">Membrane</location>
        <topology evidence="1">Multi-pass membrane protein</topology>
    </subcellularLocation>
</comment>
<keyword evidence="4 5" id="KW-0472">Membrane</keyword>
<keyword evidence="2 5" id="KW-0812">Transmembrane</keyword>
<evidence type="ECO:0000259" key="6">
    <source>
        <dbReference type="Pfam" id="PF13515"/>
    </source>
</evidence>
<comment type="caution">
    <text evidence="7">The sequence shown here is derived from an EMBL/GenBank/DDBJ whole genome shotgun (WGS) entry which is preliminary data.</text>
</comment>